<evidence type="ECO:0000313" key="3">
    <source>
        <dbReference type="Proteomes" id="UP000232412"/>
    </source>
</evidence>
<dbReference type="EMBL" id="FRFC01000001">
    <property type="protein sequence ID" value="SHO42794.1"/>
    <property type="molecule type" value="Genomic_DNA"/>
</dbReference>
<sequence>MVIQQIVWSDKFKKEVTKIKDNKLKGTLQKQIQNLVECPELGKPLRYNLKGERTVYVKPYRLIYAYDGAILYLLRFEHRKKVYRK</sequence>
<dbReference type="Gene3D" id="3.30.2310.20">
    <property type="entry name" value="RelE-like"/>
    <property type="match status" value="1"/>
</dbReference>
<organism evidence="2 3">
    <name type="scientific">Nitrosotalea sinensis</name>
    <dbReference type="NCBI Taxonomy" id="1499975"/>
    <lineage>
        <taxon>Archaea</taxon>
        <taxon>Nitrososphaerota</taxon>
        <taxon>Nitrososphaeria</taxon>
        <taxon>Nitrosotaleales</taxon>
        <taxon>Nitrosotaleaceae</taxon>
        <taxon>Nitrosotalea</taxon>
    </lineage>
</organism>
<proteinExistence type="predicted"/>
<dbReference type="AlphaFoldDB" id="A0A2H1EFI0"/>
<name>A0A2H1EFI0_9ARCH</name>
<dbReference type="SUPFAM" id="SSF143011">
    <property type="entry name" value="RelE-like"/>
    <property type="match status" value="1"/>
</dbReference>
<dbReference type="InterPro" id="IPR035093">
    <property type="entry name" value="RelE/ParE_toxin_dom_sf"/>
</dbReference>
<dbReference type="Pfam" id="PF05016">
    <property type="entry name" value="ParE_toxin"/>
    <property type="match status" value="1"/>
</dbReference>
<keyword evidence="1" id="KW-1277">Toxin-antitoxin system</keyword>
<keyword evidence="3" id="KW-1185">Reference proteome</keyword>
<dbReference type="RefSeq" id="WP_101008928.1">
    <property type="nucleotide sequence ID" value="NZ_FRFC01000001.1"/>
</dbReference>
<accession>A0A2H1EFI0</accession>
<dbReference type="InterPro" id="IPR007712">
    <property type="entry name" value="RelE/ParE_toxin"/>
</dbReference>
<evidence type="ECO:0000256" key="1">
    <source>
        <dbReference type="ARBA" id="ARBA00022649"/>
    </source>
</evidence>
<dbReference type="NCBIfam" id="TIGR02385">
    <property type="entry name" value="RelE_StbE"/>
    <property type="match status" value="1"/>
</dbReference>
<protein>
    <submittedName>
        <fullName evidence="2">Plasmid stabilization system</fullName>
    </submittedName>
</protein>
<reference evidence="3" key="1">
    <citation type="submission" date="2016-12" db="EMBL/GenBank/DDBJ databases">
        <authorList>
            <person name="Herbold C."/>
        </authorList>
    </citation>
    <scope>NUCLEOTIDE SEQUENCE [LARGE SCALE GENOMIC DNA]</scope>
</reference>
<evidence type="ECO:0000313" key="2">
    <source>
        <dbReference type="EMBL" id="SHO42794.1"/>
    </source>
</evidence>
<dbReference type="Proteomes" id="UP000232412">
    <property type="component" value="Unassembled WGS sequence"/>
</dbReference>
<gene>
    <name evidence="2" type="ORF">NSIN_10179</name>
</gene>